<evidence type="ECO:0000313" key="3">
    <source>
        <dbReference type="Proteomes" id="UP000281474"/>
    </source>
</evidence>
<dbReference type="EMBL" id="QZEI01000061">
    <property type="protein sequence ID" value="RLV58649.1"/>
    <property type="molecule type" value="Genomic_DNA"/>
</dbReference>
<feature type="chain" id="PRO_5017978500" evidence="1">
    <location>
        <begin position="23"/>
        <end position="256"/>
    </location>
</feature>
<evidence type="ECO:0000256" key="1">
    <source>
        <dbReference type="SAM" id="SignalP"/>
    </source>
</evidence>
<dbReference type="InterPro" id="IPR021457">
    <property type="entry name" value="DUF3108"/>
</dbReference>
<organism evidence="2 3">
    <name type="scientific">Parashewanella curva</name>
    <dbReference type="NCBI Taxonomy" id="2338552"/>
    <lineage>
        <taxon>Bacteria</taxon>
        <taxon>Pseudomonadati</taxon>
        <taxon>Pseudomonadota</taxon>
        <taxon>Gammaproteobacteria</taxon>
        <taxon>Alteromonadales</taxon>
        <taxon>Shewanellaceae</taxon>
        <taxon>Parashewanella</taxon>
    </lineage>
</organism>
<keyword evidence="3" id="KW-1185">Reference proteome</keyword>
<gene>
    <name evidence="2" type="ORF">D5018_16130</name>
</gene>
<dbReference type="OrthoDB" id="6007799at2"/>
<proteinExistence type="predicted"/>
<dbReference type="Proteomes" id="UP000281474">
    <property type="component" value="Unassembled WGS sequence"/>
</dbReference>
<comment type="caution">
    <text evidence="2">The sequence shown here is derived from an EMBL/GenBank/DDBJ whole genome shotgun (WGS) entry which is preliminary data.</text>
</comment>
<accession>A0A3L8PUY5</accession>
<reference evidence="2 3" key="1">
    <citation type="submission" date="2018-09" db="EMBL/GenBank/DDBJ databases">
        <title>Phylogeny of the Shewanellaceae, and recommendation for two new genera, Pseudoshewanella and Parashewanella.</title>
        <authorList>
            <person name="Wang G."/>
        </authorList>
    </citation>
    <scope>NUCLEOTIDE SEQUENCE [LARGE SCALE GENOMIC DNA]</scope>
    <source>
        <strain evidence="2 3">C51</strain>
    </source>
</reference>
<dbReference type="Pfam" id="PF11306">
    <property type="entry name" value="DUF3108"/>
    <property type="match status" value="1"/>
</dbReference>
<protein>
    <submittedName>
        <fullName evidence="2">DUF3108 domain-containing protein</fullName>
    </submittedName>
</protein>
<feature type="signal peptide" evidence="1">
    <location>
        <begin position="1"/>
        <end position="22"/>
    </location>
</feature>
<dbReference type="RefSeq" id="WP_121840025.1">
    <property type="nucleotide sequence ID" value="NZ_ML014810.1"/>
</dbReference>
<dbReference type="AlphaFoldDB" id="A0A3L8PUY5"/>
<evidence type="ECO:0000313" key="2">
    <source>
        <dbReference type="EMBL" id="RLV58649.1"/>
    </source>
</evidence>
<name>A0A3L8PUY5_9GAMM</name>
<sequence>MLKISVVLCGAASLLLSSFAFSESVITPLTPQTVEYQVKYGDVDLGKARFQLEKSAQQYQYIFDSALSLLVLTDVRHAVSEFNVQDGKIHPTRFFHNRKGFGPDFQEQIVFLPEQKSIVSRYKDKKKKFQYTKDIWDVLSVQMQLRLDLAKKKQILKYDVVRSNKEDDIELATLGGEKLTVGSKTFDTIKLEIVRDAEKRKKRQTYVWVAPKYGFLPIKVQHVKKGSNQFQLFLKSAQYLGESPIVTIPNTAKPKG</sequence>
<keyword evidence="1" id="KW-0732">Signal</keyword>